<sequence length="295" mass="33788">MRRRQSRSTLEWSEVVGIWAWHSHWHLRPCRWPMYHPRPRHNQEPGALLAQHCGNTVLSTRCNRRLTSLLRGHRYVRFVPKNQLREEDGGRVLVVFTLVVQRWFGLSTTSGSQVTLAALASRWEQWQTIIPWSADLLPIFSSLPARGSKQERQARRQTLPLLPIIHPIPDVHPLSMRNRWGKVNSELAQMFPPTAADSESFWQTNRVMNASARSAPTPHPSHPPNCSATRHWGKLLAAPTKNRMSAPHPDASRSPQSSPHLHLAFARERPVRAVHHYGYLDSSVFAVHPQIELIT</sequence>
<comment type="caution">
    <text evidence="2">The sequence shown here is derived from an EMBL/GenBank/DDBJ whole genome shotgun (WGS) entry which is preliminary data.</text>
</comment>
<accession>A0A9P7RHH1</accession>
<name>A0A9P7RHH1_9PEZI</name>
<evidence type="ECO:0000256" key="1">
    <source>
        <dbReference type="SAM" id="MobiDB-lite"/>
    </source>
</evidence>
<dbReference type="Proteomes" id="UP000699042">
    <property type="component" value="Unassembled WGS sequence"/>
</dbReference>
<evidence type="ECO:0000313" key="3">
    <source>
        <dbReference type="Proteomes" id="UP000699042"/>
    </source>
</evidence>
<organism evidence="2 3">
    <name type="scientific">Colletotrichum scovillei</name>
    <dbReference type="NCBI Taxonomy" id="1209932"/>
    <lineage>
        <taxon>Eukaryota</taxon>
        <taxon>Fungi</taxon>
        <taxon>Dikarya</taxon>
        <taxon>Ascomycota</taxon>
        <taxon>Pezizomycotina</taxon>
        <taxon>Sordariomycetes</taxon>
        <taxon>Hypocreomycetidae</taxon>
        <taxon>Glomerellales</taxon>
        <taxon>Glomerellaceae</taxon>
        <taxon>Colletotrichum</taxon>
        <taxon>Colletotrichum acutatum species complex</taxon>
    </lineage>
</organism>
<reference evidence="2" key="1">
    <citation type="submission" date="2021-05" db="EMBL/GenBank/DDBJ databases">
        <title>Comparative genomics of three Colletotrichum scovillei strains and genetic complementation revealed genes involved fungal growth and virulence on chili pepper.</title>
        <authorList>
            <person name="Hsieh D.-K."/>
            <person name="Chuang S.-C."/>
            <person name="Chen C.-Y."/>
            <person name="Chao Y.-T."/>
            <person name="Lu M.-Y.J."/>
            <person name="Lee M.-H."/>
            <person name="Shih M.-C."/>
        </authorList>
    </citation>
    <scope>NUCLEOTIDE SEQUENCE</scope>
    <source>
        <strain evidence="2">Coll-153</strain>
    </source>
</reference>
<gene>
    <name evidence="2" type="ORF">JMJ77_005570</name>
</gene>
<proteinExistence type="predicted"/>
<feature type="region of interest" description="Disordered" evidence="1">
    <location>
        <begin position="241"/>
        <end position="260"/>
    </location>
</feature>
<protein>
    <submittedName>
        <fullName evidence="2">Uncharacterized protein</fullName>
    </submittedName>
</protein>
<dbReference type="EMBL" id="JAESDN010000001">
    <property type="protein sequence ID" value="KAG7058192.1"/>
    <property type="molecule type" value="Genomic_DNA"/>
</dbReference>
<dbReference type="AlphaFoldDB" id="A0A9P7RHH1"/>
<evidence type="ECO:0000313" key="2">
    <source>
        <dbReference type="EMBL" id="KAG7058192.1"/>
    </source>
</evidence>
<keyword evidence="3" id="KW-1185">Reference proteome</keyword>